<feature type="domain" description="Reverse transcriptase" evidence="1">
    <location>
        <begin position="317"/>
        <end position="447"/>
    </location>
</feature>
<dbReference type="InterPro" id="IPR000477">
    <property type="entry name" value="RT_dom"/>
</dbReference>
<sequence>MNELRECVQTNELSDMPSRGAFFTWFNGRQEDPILRKLDMVLVNETWRTHYPEAITVIEAPGDSDHSPCIVYSTTRVEQSKKPFKYFSFLSTHPRFRERIRDAWQRPCSVGTKLFTMGQKFKMVKEACMQLNREGYGNIQQRAKEALEKLEEVQAALLTTPSDSLFRQEFLARKAWHFFEKTQESFYKQKSRIRWYKDRDANTAFFHRYVLENQGRNGIKHLRGMDDDLVHNMAQVKDMLCGSELASQLLQIPTIEEIQRTIVTMPKNKAPRPDGFPVEFIWEAWGEVGSVVVEVFQDFFRSCTLPKSLNATINNLIPKVSGADRITQFRPVSCCNTVYKIISLLLKQKMKLFVSDAVQSNRVGFIQGRYLCENVLLAYELVTDFHVRGDTTRGCLQVDIAKAYDNVDWQFMLNVLHALDLPQKFIEWLKVCFTTPSFRTSGIYPGKETSGRFTAWNWVLCGFLG</sequence>
<dbReference type="Proteomes" id="UP000694864">
    <property type="component" value="Chromosome 19"/>
</dbReference>
<organism evidence="2 3">
    <name type="scientific">Camelina sativa</name>
    <name type="common">False flax</name>
    <name type="synonym">Myagrum sativum</name>
    <dbReference type="NCBI Taxonomy" id="90675"/>
    <lineage>
        <taxon>Eukaryota</taxon>
        <taxon>Viridiplantae</taxon>
        <taxon>Streptophyta</taxon>
        <taxon>Embryophyta</taxon>
        <taxon>Tracheophyta</taxon>
        <taxon>Spermatophyta</taxon>
        <taxon>Magnoliopsida</taxon>
        <taxon>eudicotyledons</taxon>
        <taxon>Gunneridae</taxon>
        <taxon>Pentapetalae</taxon>
        <taxon>rosids</taxon>
        <taxon>malvids</taxon>
        <taxon>Brassicales</taxon>
        <taxon>Brassicaceae</taxon>
        <taxon>Camelineae</taxon>
        <taxon>Camelina</taxon>
    </lineage>
</organism>
<dbReference type="PANTHER" id="PTHR19446">
    <property type="entry name" value="REVERSE TRANSCRIPTASES"/>
    <property type="match status" value="1"/>
</dbReference>
<accession>A0ABM1RBX0</accession>
<name>A0ABM1RBX0_CAMSA</name>
<evidence type="ECO:0000313" key="2">
    <source>
        <dbReference type="Proteomes" id="UP000694864"/>
    </source>
</evidence>
<proteinExistence type="predicted"/>
<evidence type="ECO:0000259" key="1">
    <source>
        <dbReference type="Pfam" id="PF00078"/>
    </source>
</evidence>
<reference evidence="3" key="2">
    <citation type="submission" date="2025-08" db="UniProtKB">
        <authorList>
            <consortium name="RefSeq"/>
        </authorList>
    </citation>
    <scope>IDENTIFICATION</scope>
    <source>
        <tissue evidence="3">Leaf</tissue>
    </source>
</reference>
<dbReference type="Pfam" id="PF00078">
    <property type="entry name" value="RVT_1"/>
    <property type="match status" value="1"/>
</dbReference>
<gene>
    <name evidence="3" type="primary">LOC109130881</name>
</gene>
<evidence type="ECO:0000313" key="3">
    <source>
        <dbReference type="RefSeq" id="XP_019096508.1"/>
    </source>
</evidence>
<keyword evidence="2" id="KW-1185">Reference proteome</keyword>
<dbReference type="GeneID" id="109130881"/>
<dbReference type="RefSeq" id="XP_019096508.1">
    <property type="nucleotide sequence ID" value="XM_019240963.1"/>
</dbReference>
<reference evidence="2" key="1">
    <citation type="journal article" date="2014" name="Nat. Commun.">
        <title>The emerging biofuel crop Camelina sativa retains a highly undifferentiated hexaploid genome structure.</title>
        <authorList>
            <person name="Kagale S."/>
            <person name="Koh C."/>
            <person name="Nixon J."/>
            <person name="Bollina V."/>
            <person name="Clarke W.E."/>
            <person name="Tuteja R."/>
            <person name="Spillane C."/>
            <person name="Robinson S.J."/>
            <person name="Links M.G."/>
            <person name="Clarke C."/>
            <person name="Higgins E.E."/>
            <person name="Huebert T."/>
            <person name="Sharpe A.G."/>
            <person name="Parkin I.A."/>
        </authorList>
    </citation>
    <scope>NUCLEOTIDE SEQUENCE [LARGE SCALE GENOMIC DNA]</scope>
    <source>
        <strain evidence="2">cv. DH55</strain>
    </source>
</reference>
<protein>
    <submittedName>
        <fullName evidence="3">Uncharacterized protein LOC109130881</fullName>
    </submittedName>
</protein>